<protein>
    <submittedName>
        <fullName evidence="2">Uncharacterized protein</fullName>
    </submittedName>
</protein>
<evidence type="ECO:0000256" key="1">
    <source>
        <dbReference type="SAM" id="MobiDB-lite"/>
    </source>
</evidence>
<comment type="caution">
    <text evidence="2">The sequence shown here is derived from an EMBL/GenBank/DDBJ whole genome shotgun (WGS) entry which is preliminary data.</text>
</comment>
<dbReference type="Pfam" id="PF20069">
    <property type="entry name" value="DUF6465"/>
    <property type="match status" value="1"/>
</dbReference>
<feature type="region of interest" description="Disordered" evidence="1">
    <location>
        <begin position="30"/>
        <end position="71"/>
    </location>
</feature>
<accession>A0A9D1GI10</accession>
<dbReference type="InterPro" id="IPR046313">
    <property type="entry name" value="DUF6465"/>
</dbReference>
<sequence length="139" mass="14994">MPRKSTPAKTTAAAEVKKEAAVEVKAAAKALAAEKKTPAPKKETAKPAVKEAAKVPAAEPKKAPARKAAGKAEPSTSVFFEYDGVQIVAKDLLARAMKEFKEAHKDVEMKDVQLYVNGNERFAYIVVNGVEYPEDRIAL</sequence>
<name>A0A9D1GI10_9FIRM</name>
<evidence type="ECO:0000313" key="2">
    <source>
        <dbReference type="EMBL" id="HIT41166.1"/>
    </source>
</evidence>
<reference evidence="2" key="2">
    <citation type="journal article" date="2021" name="PeerJ">
        <title>Extensive microbial diversity within the chicken gut microbiome revealed by metagenomics and culture.</title>
        <authorList>
            <person name="Gilroy R."/>
            <person name="Ravi A."/>
            <person name="Getino M."/>
            <person name="Pursley I."/>
            <person name="Horton D.L."/>
            <person name="Alikhan N.F."/>
            <person name="Baker D."/>
            <person name="Gharbi K."/>
            <person name="Hall N."/>
            <person name="Watson M."/>
            <person name="Adriaenssens E.M."/>
            <person name="Foster-Nyarko E."/>
            <person name="Jarju S."/>
            <person name="Secka A."/>
            <person name="Antonio M."/>
            <person name="Oren A."/>
            <person name="Chaudhuri R.R."/>
            <person name="La Ragione R."/>
            <person name="Hildebrand F."/>
            <person name="Pallen M.J."/>
        </authorList>
    </citation>
    <scope>NUCLEOTIDE SEQUENCE</scope>
    <source>
        <strain evidence="2">CHK123-3438</strain>
    </source>
</reference>
<gene>
    <name evidence="2" type="ORF">IAB60_03525</name>
</gene>
<dbReference type="AlphaFoldDB" id="A0A9D1GI10"/>
<reference evidence="2" key="1">
    <citation type="submission" date="2020-10" db="EMBL/GenBank/DDBJ databases">
        <authorList>
            <person name="Gilroy R."/>
        </authorList>
    </citation>
    <scope>NUCLEOTIDE SEQUENCE</scope>
    <source>
        <strain evidence="2">CHK123-3438</strain>
    </source>
</reference>
<dbReference type="EMBL" id="DVKS01000057">
    <property type="protein sequence ID" value="HIT41166.1"/>
    <property type="molecule type" value="Genomic_DNA"/>
</dbReference>
<evidence type="ECO:0000313" key="3">
    <source>
        <dbReference type="Proteomes" id="UP000886860"/>
    </source>
</evidence>
<feature type="compositionally biased region" description="Basic and acidic residues" evidence="1">
    <location>
        <begin position="32"/>
        <end position="53"/>
    </location>
</feature>
<proteinExistence type="predicted"/>
<organism evidence="2 3">
    <name type="scientific">Candidatus Caccovicinus merdipullorum</name>
    <dbReference type="NCBI Taxonomy" id="2840724"/>
    <lineage>
        <taxon>Bacteria</taxon>
        <taxon>Bacillati</taxon>
        <taxon>Bacillota</taxon>
        <taxon>Clostridia</taxon>
        <taxon>Eubacteriales</taxon>
        <taxon>Candidatus Caccovicinus</taxon>
    </lineage>
</organism>
<dbReference type="Proteomes" id="UP000886860">
    <property type="component" value="Unassembled WGS sequence"/>
</dbReference>